<dbReference type="RefSeq" id="WP_126789909.1">
    <property type="nucleotide sequence ID" value="NZ_PIPN01000005.1"/>
</dbReference>
<dbReference type="PANTHER" id="PTHR48111:SF35">
    <property type="entry name" value="TRANSCRIPTIONAL REGULATORY PROTEIN QSEB"/>
    <property type="match status" value="1"/>
</dbReference>
<keyword evidence="3 8" id="KW-0597">Phosphoprotein</keyword>
<dbReference type="CDD" id="cd00383">
    <property type="entry name" value="trans_reg_C"/>
    <property type="match status" value="1"/>
</dbReference>
<keyword evidence="5" id="KW-0805">Transcription regulation</keyword>
<gene>
    <name evidence="12" type="ORF">CWE12_11850</name>
</gene>
<dbReference type="SUPFAM" id="SSF52172">
    <property type="entry name" value="CheY-like"/>
    <property type="match status" value="1"/>
</dbReference>
<sequence>MHILLVEDDQQVANAIRRGLELHDFAVDQVTGLAQARAALQHFSSDLVVLDLGLRDGNGMTLLAQWRAEQQQIPVIILTARDALADRVAGLQAGADDYVTKPFELDELIARIHALLRRSSGRASPMIRHGALEFEPGLRELRYHGEVVCLPRRELLLMEKFLYAGRRVLSADQLNDSLYGYGEEPDSNALNVHIYHLRKKLGKNVIETIRGLGFRLGKAE</sequence>
<dbReference type="CDD" id="cd17624">
    <property type="entry name" value="REC_OmpR_PmrA-like"/>
    <property type="match status" value="1"/>
</dbReference>
<keyword evidence="4" id="KW-0902">Two-component regulatory system</keyword>
<evidence type="ECO:0000256" key="1">
    <source>
        <dbReference type="ARBA" id="ARBA00004496"/>
    </source>
</evidence>
<dbReference type="InterPro" id="IPR001789">
    <property type="entry name" value="Sig_transdc_resp-reg_receiver"/>
</dbReference>
<name>A0ABY0BXQ6_9GAMM</name>
<evidence type="ECO:0000259" key="11">
    <source>
        <dbReference type="PROSITE" id="PS51755"/>
    </source>
</evidence>
<dbReference type="InterPro" id="IPR001867">
    <property type="entry name" value="OmpR/PhoB-type_DNA-bd"/>
</dbReference>
<dbReference type="GO" id="GO:0003677">
    <property type="term" value="F:DNA binding"/>
    <property type="evidence" value="ECO:0007669"/>
    <property type="project" value="UniProtKB-KW"/>
</dbReference>
<dbReference type="Gene3D" id="6.10.250.690">
    <property type="match status" value="1"/>
</dbReference>
<dbReference type="PROSITE" id="PS50110">
    <property type="entry name" value="RESPONSE_REGULATORY"/>
    <property type="match status" value="1"/>
</dbReference>
<feature type="DNA-binding region" description="OmpR/PhoB-type" evidence="9">
    <location>
        <begin position="124"/>
        <end position="218"/>
    </location>
</feature>
<comment type="subcellular location">
    <subcellularLocation>
        <location evidence="1">Cytoplasm</location>
    </subcellularLocation>
</comment>
<keyword evidence="6 9" id="KW-0238">DNA-binding</keyword>
<protein>
    <submittedName>
        <fullName evidence="12">DNA-binding response regulator</fullName>
    </submittedName>
</protein>
<evidence type="ECO:0000313" key="12">
    <source>
        <dbReference type="EMBL" id="RUO28972.1"/>
    </source>
</evidence>
<accession>A0ABY0BXQ6</accession>
<reference evidence="12 13" key="1">
    <citation type="journal article" date="2018" name="Front. Microbiol.">
        <title>Genome-Based Analysis Reveals the Taxonomy and Diversity of the Family Idiomarinaceae.</title>
        <authorList>
            <person name="Liu Y."/>
            <person name="Lai Q."/>
            <person name="Shao Z."/>
        </authorList>
    </citation>
    <scope>NUCLEOTIDE SEQUENCE [LARGE SCALE GENOMIC DNA]</scope>
    <source>
        <strain evidence="12 13">GBSy1</strain>
    </source>
</reference>
<evidence type="ECO:0000256" key="3">
    <source>
        <dbReference type="ARBA" id="ARBA00022553"/>
    </source>
</evidence>
<proteinExistence type="predicted"/>
<dbReference type="PANTHER" id="PTHR48111">
    <property type="entry name" value="REGULATOR OF RPOS"/>
    <property type="match status" value="1"/>
</dbReference>
<organism evidence="12 13">
    <name type="scientific">Aliidiomarina sedimenti</name>
    <dbReference type="NCBI Taxonomy" id="1933879"/>
    <lineage>
        <taxon>Bacteria</taxon>
        <taxon>Pseudomonadati</taxon>
        <taxon>Pseudomonadota</taxon>
        <taxon>Gammaproteobacteria</taxon>
        <taxon>Alteromonadales</taxon>
        <taxon>Idiomarinaceae</taxon>
        <taxon>Aliidiomarina</taxon>
    </lineage>
</organism>
<dbReference type="InterPro" id="IPR011006">
    <property type="entry name" value="CheY-like_superfamily"/>
</dbReference>
<feature type="domain" description="OmpR/PhoB-type" evidence="11">
    <location>
        <begin position="124"/>
        <end position="218"/>
    </location>
</feature>
<dbReference type="EMBL" id="PIPN01000005">
    <property type="protein sequence ID" value="RUO28972.1"/>
    <property type="molecule type" value="Genomic_DNA"/>
</dbReference>
<evidence type="ECO:0000256" key="6">
    <source>
        <dbReference type="ARBA" id="ARBA00023125"/>
    </source>
</evidence>
<dbReference type="SMART" id="SM00448">
    <property type="entry name" value="REC"/>
    <property type="match status" value="1"/>
</dbReference>
<keyword evidence="13" id="KW-1185">Reference proteome</keyword>
<dbReference type="InterPro" id="IPR016032">
    <property type="entry name" value="Sig_transdc_resp-reg_C-effctor"/>
</dbReference>
<dbReference type="Pfam" id="PF00486">
    <property type="entry name" value="Trans_reg_C"/>
    <property type="match status" value="1"/>
</dbReference>
<dbReference type="Gene3D" id="3.40.50.2300">
    <property type="match status" value="1"/>
</dbReference>
<evidence type="ECO:0000256" key="7">
    <source>
        <dbReference type="ARBA" id="ARBA00023163"/>
    </source>
</evidence>
<dbReference type="InterPro" id="IPR036388">
    <property type="entry name" value="WH-like_DNA-bd_sf"/>
</dbReference>
<dbReference type="SMART" id="SM00862">
    <property type="entry name" value="Trans_reg_C"/>
    <property type="match status" value="1"/>
</dbReference>
<dbReference type="PROSITE" id="PS51755">
    <property type="entry name" value="OMPR_PHOB"/>
    <property type="match status" value="1"/>
</dbReference>
<feature type="domain" description="Response regulatory" evidence="10">
    <location>
        <begin position="2"/>
        <end position="116"/>
    </location>
</feature>
<evidence type="ECO:0000313" key="13">
    <source>
        <dbReference type="Proteomes" id="UP000287410"/>
    </source>
</evidence>
<evidence type="ECO:0000256" key="8">
    <source>
        <dbReference type="PROSITE-ProRule" id="PRU00169"/>
    </source>
</evidence>
<keyword evidence="2" id="KW-0963">Cytoplasm</keyword>
<dbReference type="Proteomes" id="UP000287410">
    <property type="component" value="Unassembled WGS sequence"/>
</dbReference>
<dbReference type="Gene3D" id="1.10.10.10">
    <property type="entry name" value="Winged helix-like DNA-binding domain superfamily/Winged helix DNA-binding domain"/>
    <property type="match status" value="1"/>
</dbReference>
<feature type="modified residue" description="4-aspartylphosphate" evidence="8">
    <location>
        <position position="51"/>
    </location>
</feature>
<evidence type="ECO:0000256" key="9">
    <source>
        <dbReference type="PROSITE-ProRule" id="PRU01091"/>
    </source>
</evidence>
<evidence type="ECO:0000256" key="2">
    <source>
        <dbReference type="ARBA" id="ARBA00022490"/>
    </source>
</evidence>
<dbReference type="InterPro" id="IPR039420">
    <property type="entry name" value="WalR-like"/>
</dbReference>
<evidence type="ECO:0000256" key="5">
    <source>
        <dbReference type="ARBA" id="ARBA00023015"/>
    </source>
</evidence>
<evidence type="ECO:0000259" key="10">
    <source>
        <dbReference type="PROSITE" id="PS50110"/>
    </source>
</evidence>
<dbReference type="SUPFAM" id="SSF46894">
    <property type="entry name" value="C-terminal effector domain of the bipartite response regulators"/>
    <property type="match status" value="1"/>
</dbReference>
<dbReference type="Pfam" id="PF00072">
    <property type="entry name" value="Response_reg"/>
    <property type="match status" value="1"/>
</dbReference>
<evidence type="ECO:0000256" key="4">
    <source>
        <dbReference type="ARBA" id="ARBA00023012"/>
    </source>
</evidence>
<comment type="caution">
    <text evidence="12">The sequence shown here is derived from an EMBL/GenBank/DDBJ whole genome shotgun (WGS) entry which is preliminary data.</text>
</comment>
<keyword evidence="7" id="KW-0804">Transcription</keyword>